<dbReference type="InParanoid" id="T1FAI5"/>
<evidence type="ECO:0000313" key="1">
    <source>
        <dbReference type="EMBL" id="ESN99690.1"/>
    </source>
</evidence>
<dbReference type="RefSeq" id="XP_009022063.1">
    <property type="nucleotide sequence ID" value="XM_009023815.1"/>
</dbReference>
<reference evidence="1 3" key="2">
    <citation type="journal article" date="2013" name="Nature">
        <title>Insights into bilaterian evolution from three spiralian genomes.</title>
        <authorList>
            <person name="Simakov O."/>
            <person name="Marletaz F."/>
            <person name="Cho S.J."/>
            <person name="Edsinger-Gonzales E."/>
            <person name="Havlak P."/>
            <person name="Hellsten U."/>
            <person name="Kuo D.H."/>
            <person name="Larsson T."/>
            <person name="Lv J."/>
            <person name="Arendt D."/>
            <person name="Savage R."/>
            <person name="Osoegawa K."/>
            <person name="de Jong P."/>
            <person name="Grimwood J."/>
            <person name="Chapman J.A."/>
            <person name="Shapiro H."/>
            <person name="Aerts A."/>
            <person name="Otillar R.P."/>
            <person name="Terry A.Y."/>
            <person name="Boore J.L."/>
            <person name="Grigoriev I.V."/>
            <person name="Lindberg D.R."/>
            <person name="Seaver E.C."/>
            <person name="Weisblat D.A."/>
            <person name="Putnam N.H."/>
            <person name="Rokhsar D.S."/>
        </authorList>
    </citation>
    <scope>NUCLEOTIDE SEQUENCE</scope>
</reference>
<dbReference type="HOGENOM" id="CLU_1549308_0_0_1"/>
<keyword evidence="3" id="KW-1185">Reference proteome</keyword>
<organism evidence="2 3">
    <name type="scientific">Helobdella robusta</name>
    <name type="common">Californian leech</name>
    <dbReference type="NCBI Taxonomy" id="6412"/>
    <lineage>
        <taxon>Eukaryota</taxon>
        <taxon>Metazoa</taxon>
        <taxon>Spiralia</taxon>
        <taxon>Lophotrochozoa</taxon>
        <taxon>Annelida</taxon>
        <taxon>Clitellata</taxon>
        <taxon>Hirudinea</taxon>
        <taxon>Rhynchobdellida</taxon>
        <taxon>Glossiphoniidae</taxon>
        <taxon>Helobdella</taxon>
    </lineage>
</organism>
<proteinExistence type="predicted"/>
<dbReference type="KEGG" id="hro:HELRODRAFT_176451"/>
<gene>
    <name evidence="2" type="primary">20205834</name>
    <name evidence="1" type="ORF">HELRODRAFT_176451</name>
</gene>
<dbReference type="CTD" id="20205834"/>
<evidence type="ECO:0000313" key="2">
    <source>
        <dbReference type="EnsemblMetazoa" id="HelroP176451"/>
    </source>
</evidence>
<name>T1FAI5_HELRO</name>
<dbReference type="EnsemblMetazoa" id="HelroT176451">
    <property type="protein sequence ID" value="HelroP176451"/>
    <property type="gene ID" value="HelroG176451"/>
</dbReference>
<sequence length="173" mass="19579">MFKSLAKEKHYIKSESVSPSSYDTNGRHLKNNLVTVENSKPEVIHVVNSSNATNNNNKSNCSGQVLKNISLNDLHSIQLPVSVETDGSTEMEFSINMPLNLFINRCNFGFYKELIDIRVEQANHNNMQQNQKLIMANLLSSTLANQLKEISQNRNIMDTHFDVEAKLKVIKSN</sequence>
<dbReference type="EMBL" id="KB097070">
    <property type="protein sequence ID" value="ESN99690.1"/>
    <property type="molecule type" value="Genomic_DNA"/>
</dbReference>
<evidence type="ECO:0000313" key="3">
    <source>
        <dbReference type="Proteomes" id="UP000015101"/>
    </source>
</evidence>
<dbReference type="GeneID" id="20205834"/>
<dbReference type="EMBL" id="AMQM01005680">
    <property type="status" value="NOT_ANNOTATED_CDS"/>
    <property type="molecule type" value="Genomic_DNA"/>
</dbReference>
<dbReference type="AlphaFoldDB" id="T1FAI5"/>
<protein>
    <submittedName>
        <fullName evidence="1 2">Uncharacterized protein</fullName>
    </submittedName>
</protein>
<dbReference type="Proteomes" id="UP000015101">
    <property type="component" value="Unassembled WGS sequence"/>
</dbReference>
<accession>T1FAI5</accession>
<reference evidence="2" key="3">
    <citation type="submission" date="2015-06" db="UniProtKB">
        <authorList>
            <consortium name="EnsemblMetazoa"/>
        </authorList>
    </citation>
    <scope>IDENTIFICATION</scope>
</reference>
<reference evidence="3" key="1">
    <citation type="submission" date="2012-12" db="EMBL/GenBank/DDBJ databases">
        <authorList>
            <person name="Hellsten U."/>
            <person name="Grimwood J."/>
            <person name="Chapman J.A."/>
            <person name="Shapiro H."/>
            <person name="Aerts A."/>
            <person name="Otillar R.P."/>
            <person name="Terry A.Y."/>
            <person name="Boore J.L."/>
            <person name="Simakov O."/>
            <person name="Marletaz F."/>
            <person name="Cho S.-J."/>
            <person name="Edsinger-Gonzales E."/>
            <person name="Havlak P."/>
            <person name="Kuo D.-H."/>
            <person name="Larsson T."/>
            <person name="Lv J."/>
            <person name="Arendt D."/>
            <person name="Savage R."/>
            <person name="Osoegawa K."/>
            <person name="de Jong P."/>
            <person name="Lindberg D.R."/>
            <person name="Seaver E.C."/>
            <person name="Weisblat D.A."/>
            <person name="Putnam N.H."/>
            <person name="Grigoriev I.V."/>
            <person name="Rokhsar D.S."/>
        </authorList>
    </citation>
    <scope>NUCLEOTIDE SEQUENCE</scope>
</reference>